<accession>A0A084VBT2</accession>
<proteinExistence type="predicted"/>
<sequence>MRTEQSVCDALPQPVSPVSLSPNRTRSTTLVEARHLLNDEVTRDWTEPDPGLPKREVWREID</sequence>
<dbReference type="Proteomes" id="UP000030765">
    <property type="component" value="Unassembled WGS sequence"/>
</dbReference>
<feature type="compositionally biased region" description="Low complexity" evidence="1">
    <location>
        <begin position="11"/>
        <end position="22"/>
    </location>
</feature>
<evidence type="ECO:0000256" key="1">
    <source>
        <dbReference type="SAM" id="MobiDB-lite"/>
    </source>
</evidence>
<name>A0A084VBT2_ANOSI</name>
<evidence type="ECO:0000313" key="3">
    <source>
        <dbReference type="EnsemblMetazoa" id="ASIC002116-PA"/>
    </source>
</evidence>
<evidence type="ECO:0000313" key="2">
    <source>
        <dbReference type="EMBL" id="KFB35426.1"/>
    </source>
</evidence>
<dbReference type="EnsemblMetazoa" id="ASIC002116-RA">
    <property type="protein sequence ID" value="ASIC002116-PA"/>
    <property type="gene ID" value="ASIC002116"/>
</dbReference>
<reference evidence="3" key="2">
    <citation type="submission" date="2020-05" db="UniProtKB">
        <authorList>
            <consortium name="EnsemblMetazoa"/>
        </authorList>
    </citation>
    <scope>IDENTIFICATION</scope>
</reference>
<keyword evidence="4" id="KW-1185">Reference proteome</keyword>
<gene>
    <name evidence="2" type="ORF">ZHAS_00002116</name>
</gene>
<dbReference type="EMBL" id="KE524531">
    <property type="protein sequence ID" value="KFB35426.1"/>
    <property type="molecule type" value="Genomic_DNA"/>
</dbReference>
<dbReference type="EMBL" id="ATLV01009458">
    <property type="status" value="NOT_ANNOTATED_CDS"/>
    <property type="molecule type" value="Genomic_DNA"/>
</dbReference>
<evidence type="ECO:0000313" key="4">
    <source>
        <dbReference type="Proteomes" id="UP000030765"/>
    </source>
</evidence>
<reference evidence="2 4" key="1">
    <citation type="journal article" date="2014" name="BMC Genomics">
        <title>Genome sequence of Anopheles sinensis provides insight into genetics basis of mosquito competence for malaria parasites.</title>
        <authorList>
            <person name="Zhou D."/>
            <person name="Zhang D."/>
            <person name="Ding G."/>
            <person name="Shi L."/>
            <person name="Hou Q."/>
            <person name="Ye Y."/>
            <person name="Xu Y."/>
            <person name="Zhou H."/>
            <person name="Xiong C."/>
            <person name="Li S."/>
            <person name="Yu J."/>
            <person name="Hong S."/>
            <person name="Yu X."/>
            <person name="Zou P."/>
            <person name="Chen C."/>
            <person name="Chang X."/>
            <person name="Wang W."/>
            <person name="Lv Y."/>
            <person name="Sun Y."/>
            <person name="Ma L."/>
            <person name="Shen B."/>
            <person name="Zhu C."/>
        </authorList>
    </citation>
    <scope>NUCLEOTIDE SEQUENCE [LARGE SCALE GENOMIC DNA]</scope>
</reference>
<dbReference type="AlphaFoldDB" id="A0A084VBT2"/>
<protein>
    <submittedName>
        <fullName evidence="2 3">Uncharacterized protein</fullName>
    </submittedName>
</protein>
<dbReference type="VEuPathDB" id="VectorBase:ASIC002116"/>
<organism evidence="2">
    <name type="scientific">Anopheles sinensis</name>
    <name type="common">Mosquito</name>
    <dbReference type="NCBI Taxonomy" id="74873"/>
    <lineage>
        <taxon>Eukaryota</taxon>
        <taxon>Metazoa</taxon>
        <taxon>Ecdysozoa</taxon>
        <taxon>Arthropoda</taxon>
        <taxon>Hexapoda</taxon>
        <taxon>Insecta</taxon>
        <taxon>Pterygota</taxon>
        <taxon>Neoptera</taxon>
        <taxon>Endopterygota</taxon>
        <taxon>Diptera</taxon>
        <taxon>Nematocera</taxon>
        <taxon>Culicoidea</taxon>
        <taxon>Culicidae</taxon>
        <taxon>Anophelinae</taxon>
        <taxon>Anopheles</taxon>
    </lineage>
</organism>
<feature type="region of interest" description="Disordered" evidence="1">
    <location>
        <begin position="1"/>
        <end position="26"/>
    </location>
</feature>